<protein>
    <recommendedName>
        <fullName evidence="3">PH domain-containing protein</fullName>
    </recommendedName>
</protein>
<keyword evidence="2" id="KW-1185">Reference proteome</keyword>
<reference evidence="1" key="3">
    <citation type="submission" date="2025-09" db="UniProtKB">
        <authorList>
            <consortium name="Ensembl"/>
        </authorList>
    </citation>
    <scope>IDENTIFICATION</scope>
</reference>
<organism evidence="1 2">
    <name type="scientific">Ciona savignyi</name>
    <name type="common">Pacific transparent sea squirt</name>
    <dbReference type="NCBI Taxonomy" id="51511"/>
    <lineage>
        <taxon>Eukaryota</taxon>
        <taxon>Metazoa</taxon>
        <taxon>Chordata</taxon>
        <taxon>Tunicata</taxon>
        <taxon>Ascidiacea</taxon>
        <taxon>Phlebobranchia</taxon>
        <taxon>Cionidae</taxon>
        <taxon>Ciona</taxon>
    </lineage>
</organism>
<name>H2ZKM5_CIOSA</name>
<dbReference type="SUPFAM" id="SSF50729">
    <property type="entry name" value="PH domain-like"/>
    <property type="match status" value="1"/>
</dbReference>
<sequence length="109" mass="12176">MEVTSLSGEDNGVCALIEGADFLKSSGNSKFDKKRVYFDKSSDALKWRGKHREKSIPIGSITEVRQCVLPPHFDCNRGNDCCISIVHGQPVRCTYLVSQSPEIITIWET</sequence>
<dbReference type="InParanoid" id="H2ZKM5"/>
<dbReference type="HOGENOM" id="CLU_2189836_0_0_1"/>
<dbReference type="AlphaFoldDB" id="H2ZKM5"/>
<dbReference type="Gene3D" id="2.30.29.30">
    <property type="entry name" value="Pleckstrin-homology domain (PH domain)/Phosphotyrosine-binding domain (PTB)"/>
    <property type="match status" value="1"/>
</dbReference>
<reference evidence="1" key="2">
    <citation type="submission" date="2025-08" db="UniProtKB">
        <authorList>
            <consortium name="Ensembl"/>
        </authorList>
    </citation>
    <scope>IDENTIFICATION</scope>
</reference>
<reference evidence="2" key="1">
    <citation type="submission" date="2003-08" db="EMBL/GenBank/DDBJ databases">
        <authorList>
            <person name="Birren B."/>
            <person name="Nusbaum C."/>
            <person name="Abebe A."/>
            <person name="Abouelleil A."/>
            <person name="Adekoya E."/>
            <person name="Ait-zahra M."/>
            <person name="Allen N."/>
            <person name="Allen T."/>
            <person name="An P."/>
            <person name="Anderson M."/>
            <person name="Anderson S."/>
            <person name="Arachchi H."/>
            <person name="Armbruster J."/>
            <person name="Bachantsang P."/>
            <person name="Baldwin J."/>
            <person name="Barry A."/>
            <person name="Bayul T."/>
            <person name="Blitshsteyn B."/>
            <person name="Bloom T."/>
            <person name="Blye J."/>
            <person name="Boguslavskiy L."/>
            <person name="Borowsky M."/>
            <person name="Boukhgalter B."/>
            <person name="Brunache A."/>
            <person name="Butler J."/>
            <person name="Calixte N."/>
            <person name="Calvo S."/>
            <person name="Camarata J."/>
            <person name="Campo K."/>
            <person name="Chang J."/>
            <person name="Cheshatsang Y."/>
            <person name="Citroen M."/>
            <person name="Collymore A."/>
            <person name="Considine T."/>
            <person name="Cook A."/>
            <person name="Cooke P."/>
            <person name="Corum B."/>
            <person name="Cuomo C."/>
            <person name="David R."/>
            <person name="Dawoe T."/>
            <person name="Degray S."/>
            <person name="Dodge S."/>
            <person name="Dooley K."/>
            <person name="Dorje P."/>
            <person name="Dorjee K."/>
            <person name="Dorris L."/>
            <person name="Duffey N."/>
            <person name="Dupes A."/>
            <person name="Elkins T."/>
            <person name="Engels R."/>
            <person name="Erickson J."/>
            <person name="Farina A."/>
            <person name="Faro S."/>
            <person name="Ferreira P."/>
            <person name="Fischer H."/>
            <person name="Fitzgerald M."/>
            <person name="Foley K."/>
            <person name="Gage D."/>
            <person name="Galagan J."/>
            <person name="Gearin G."/>
            <person name="Gnerre S."/>
            <person name="Gnirke A."/>
            <person name="Goyette A."/>
            <person name="Graham J."/>
            <person name="Grandbois E."/>
            <person name="Gyaltsen K."/>
            <person name="Hafez N."/>
            <person name="Hagopian D."/>
            <person name="Hagos B."/>
            <person name="Hall J."/>
            <person name="Hatcher B."/>
            <person name="Heller A."/>
            <person name="Higgins H."/>
            <person name="Honan T."/>
            <person name="Horn A."/>
            <person name="Houde N."/>
            <person name="Hughes L."/>
            <person name="Hulme W."/>
            <person name="Husby E."/>
            <person name="Iliev I."/>
            <person name="Jaffe D."/>
            <person name="Jones C."/>
            <person name="Kamal M."/>
            <person name="Kamat A."/>
            <person name="Kamvysselis M."/>
            <person name="Karlsson E."/>
            <person name="Kells C."/>
            <person name="Kieu A."/>
            <person name="Kisner P."/>
            <person name="Kodira C."/>
            <person name="Kulbokas E."/>
            <person name="Labutti K."/>
            <person name="Lama D."/>
            <person name="Landers T."/>
            <person name="Leger J."/>
            <person name="Levine S."/>
            <person name="Lewis D."/>
            <person name="Lewis T."/>
            <person name="Lindblad-toh K."/>
            <person name="Liu X."/>
            <person name="Lokyitsang T."/>
            <person name="Lokyitsang Y."/>
            <person name="Lucien O."/>
            <person name="Lui A."/>
            <person name="Ma L.J."/>
            <person name="Mabbitt R."/>
            <person name="Macdonald J."/>
            <person name="Maclean C."/>
            <person name="Major J."/>
            <person name="Manning J."/>
            <person name="Marabella R."/>
            <person name="Maru K."/>
            <person name="Matthews C."/>
            <person name="Mauceli E."/>
            <person name="Mccarthy M."/>
            <person name="Mcdonough S."/>
            <person name="Mcghee T."/>
            <person name="Meldrim J."/>
            <person name="Meneus L."/>
            <person name="Mesirov J."/>
            <person name="Mihalev A."/>
            <person name="Mihova T."/>
            <person name="Mikkelsen T."/>
            <person name="Mlenga V."/>
            <person name="Moru K."/>
            <person name="Mozes J."/>
            <person name="Mulrain L."/>
            <person name="Munson G."/>
            <person name="Naylor J."/>
            <person name="Newes C."/>
            <person name="Nguyen C."/>
            <person name="Nguyen N."/>
            <person name="Nguyen T."/>
            <person name="Nicol R."/>
            <person name="Nielsen C."/>
            <person name="Nizzari M."/>
            <person name="Norbu C."/>
            <person name="Norbu N."/>
            <person name="O'donnell P."/>
            <person name="Okoawo O."/>
            <person name="O'leary S."/>
            <person name="Omotosho B."/>
            <person name="O'neill K."/>
            <person name="Osman S."/>
            <person name="Parker S."/>
            <person name="Perrin D."/>
            <person name="Phunkhang P."/>
            <person name="Piqani B."/>
            <person name="Purcell S."/>
            <person name="Rachupka T."/>
            <person name="Ramasamy U."/>
            <person name="Rameau R."/>
            <person name="Ray V."/>
            <person name="Raymond C."/>
            <person name="Retta R."/>
            <person name="Richardson S."/>
            <person name="Rise C."/>
            <person name="Rodriguez J."/>
            <person name="Rogers J."/>
            <person name="Rogov P."/>
            <person name="Rutman M."/>
            <person name="Schupbach R."/>
            <person name="Seaman C."/>
            <person name="Settipalli S."/>
            <person name="Sharpe T."/>
            <person name="Sheridan J."/>
            <person name="Sherpa N."/>
            <person name="Shi J."/>
            <person name="Smirnov S."/>
            <person name="Smith C."/>
            <person name="Sougnez C."/>
            <person name="Spencer B."/>
            <person name="Stalker J."/>
            <person name="Stange-thomann N."/>
            <person name="Stavropoulos S."/>
            <person name="Stetson K."/>
            <person name="Stone C."/>
            <person name="Stone S."/>
            <person name="Stubbs M."/>
            <person name="Talamas J."/>
            <person name="Tchuinga P."/>
            <person name="Tenzing P."/>
            <person name="Tesfaye S."/>
            <person name="Theodore J."/>
            <person name="Thoulutsang Y."/>
            <person name="Topham K."/>
            <person name="Towey S."/>
            <person name="Tsamla T."/>
            <person name="Tsomo N."/>
            <person name="Vallee D."/>
            <person name="Vassiliev H."/>
            <person name="Venkataraman V."/>
            <person name="Vinson J."/>
            <person name="Vo A."/>
            <person name="Wade C."/>
            <person name="Wang S."/>
            <person name="Wangchuk T."/>
            <person name="Wangdi T."/>
            <person name="Whittaker C."/>
            <person name="Wilkinson J."/>
            <person name="Wu Y."/>
            <person name="Wyman D."/>
            <person name="Yadav S."/>
            <person name="Yang S."/>
            <person name="Yang X."/>
            <person name="Yeager S."/>
            <person name="Yee E."/>
            <person name="Young G."/>
            <person name="Zainoun J."/>
            <person name="Zembeck L."/>
            <person name="Zimmer A."/>
            <person name="Zody M."/>
            <person name="Lander E."/>
        </authorList>
    </citation>
    <scope>NUCLEOTIDE SEQUENCE [LARGE SCALE GENOMIC DNA]</scope>
</reference>
<dbReference type="InterPro" id="IPR011993">
    <property type="entry name" value="PH-like_dom_sf"/>
</dbReference>
<evidence type="ECO:0008006" key="3">
    <source>
        <dbReference type="Google" id="ProtNLM"/>
    </source>
</evidence>
<proteinExistence type="predicted"/>
<accession>H2ZKM5</accession>
<evidence type="ECO:0000313" key="1">
    <source>
        <dbReference type="Ensembl" id="ENSCSAVP00000018141.1"/>
    </source>
</evidence>
<dbReference type="Ensembl" id="ENSCSAVT00000018338.1">
    <property type="protein sequence ID" value="ENSCSAVP00000018141.1"/>
    <property type="gene ID" value="ENSCSAVG00000010670.1"/>
</dbReference>
<evidence type="ECO:0000313" key="2">
    <source>
        <dbReference type="Proteomes" id="UP000007875"/>
    </source>
</evidence>
<dbReference type="Proteomes" id="UP000007875">
    <property type="component" value="Unassembled WGS sequence"/>
</dbReference>